<dbReference type="InterPro" id="IPR009403">
    <property type="entry name" value="UPF0637"/>
</dbReference>
<dbReference type="OrthoDB" id="9812818at2"/>
<dbReference type="EMBL" id="BJWI01000050">
    <property type="protein sequence ID" value="GEM02654.1"/>
    <property type="molecule type" value="Genomic_DNA"/>
</dbReference>
<reference evidence="2 5" key="2">
    <citation type="submission" date="2019-07" db="EMBL/GenBank/DDBJ databases">
        <title>Whole genome shotgun sequence of Halolactibacillus halophilus NBRC 100868.</title>
        <authorList>
            <person name="Hosoyama A."/>
            <person name="Uohara A."/>
            <person name="Ohji S."/>
            <person name="Ichikawa N."/>
        </authorList>
    </citation>
    <scope>NUCLEOTIDE SEQUENCE [LARGE SCALE GENOMIC DNA]</scope>
    <source>
        <strain evidence="2 5">NBRC 100868</strain>
    </source>
</reference>
<name>A0A1I5SA90_9BACI</name>
<evidence type="ECO:0000313" key="5">
    <source>
        <dbReference type="Proteomes" id="UP000321547"/>
    </source>
</evidence>
<dbReference type="PIRSF" id="PIRSF021332">
    <property type="entry name" value="DUF1054"/>
    <property type="match status" value="1"/>
</dbReference>
<comment type="similarity">
    <text evidence="1">Belongs to the UPF0637 family.</text>
</comment>
<evidence type="ECO:0000256" key="1">
    <source>
        <dbReference type="HAMAP-Rule" id="MF_01851"/>
    </source>
</evidence>
<proteinExistence type="inferred from homology"/>
<dbReference type="RefSeq" id="WP_159430184.1">
    <property type="nucleotide sequence ID" value="NZ_BJWI01000050.1"/>
</dbReference>
<dbReference type="Proteomes" id="UP000242243">
    <property type="component" value="Unassembled WGS sequence"/>
</dbReference>
<dbReference type="InterPro" id="IPR053707">
    <property type="entry name" value="UPF0637_domain_sf"/>
</dbReference>
<dbReference type="Proteomes" id="UP000321547">
    <property type="component" value="Unassembled WGS sequence"/>
</dbReference>
<dbReference type="EMBL" id="FOXC01000041">
    <property type="protein sequence ID" value="SFP67621.1"/>
    <property type="molecule type" value="Genomic_DNA"/>
</dbReference>
<reference evidence="3 4" key="1">
    <citation type="submission" date="2016-10" db="EMBL/GenBank/DDBJ databases">
        <authorList>
            <person name="de Groot N.N."/>
        </authorList>
    </citation>
    <scope>NUCLEOTIDE SEQUENCE [LARGE SCALE GENOMIC DNA]</scope>
    <source>
        <strain evidence="3 4">DSM 17073</strain>
    </source>
</reference>
<dbReference type="AlphaFoldDB" id="A0A1I5SA90"/>
<dbReference type="Pfam" id="PF06335">
    <property type="entry name" value="DUF1054"/>
    <property type="match status" value="1"/>
</dbReference>
<accession>A0A1I5SA90</accession>
<organism evidence="3 4">
    <name type="scientific">Halolactibacillus halophilus</name>
    <dbReference type="NCBI Taxonomy" id="306540"/>
    <lineage>
        <taxon>Bacteria</taxon>
        <taxon>Bacillati</taxon>
        <taxon>Bacillota</taxon>
        <taxon>Bacilli</taxon>
        <taxon>Bacillales</taxon>
        <taxon>Bacillaceae</taxon>
        <taxon>Halolactibacillus</taxon>
    </lineage>
</organism>
<dbReference type="SUPFAM" id="SSF142913">
    <property type="entry name" value="YktB/PF0168-like"/>
    <property type="match status" value="1"/>
</dbReference>
<protein>
    <recommendedName>
        <fullName evidence="1">UPF0637 protein HHA03_21860</fullName>
    </recommendedName>
</protein>
<dbReference type="STRING" id="306540.SAMN05421839_1418"/>
<keyword evidence="5" id="KW-1185">Reference proteome</keyword>
<sequence>MTKATFTQADFDVFRIEGLGPRMSALKTKLQPKLAHLGERIKQQLQLKINEPLYLHVAKHQRRTVNPPIDSWFALSTNKRGYKKHPHVEVGLFDDRIFVYFALMHNIPDKAKLAEHLIEHQSIFDQLDPSFVFSLDHYDKEAHSVDVLTHQSLGHLQNTKKADFLIGKQLKSQTVIEMNDGDFDQYVMDTFTALLPLYHEMMLAQIK</sequence>
<evidence type="ECO:0000313" key="3">
    <source>
        <dbReference type="EMBL" id="SFP67621.1"/>
    </source>
</evidence>
<evidence type="ECO:0000313" key="2">
    <source>
        <dbReference type="EMBL" id="GEM02654.1"/>
    </source>
</evidence>
<evidence type="ECO:0000313" key="4">
    <source>
        <dbReference type="Proteomes" id="UP000242243"/>
    </source>
</evidence>
<dbReference type="HAMAP" id="MF_01851">
    <property type="entry name" value="UPF0637"/>
    <property type="match status" value="1"/>
</dbReference>
<gene>
    <name evidence="2" type="primary">yktB</name>
    <name evidence="2" type="ORF">HHA03_21860</name>
    <name evidence="3" type="ORF">SAMN05421839_1418</name>
</gene>
<dbReference type="Gene3D" id="3.30.930.20">
    <property type="entry name" value="Protein of unknown function DUF1054"/>
    <property type="match status" value="1"/>
</dbReference>